<sequence>MLIDDLTKLPDFYKEGYRGIMLLHRSKDGADGNPQRTSIKRISSNPTDFDILVKELNELRLQRYPEHRIYSSVNSRDMDACIREFKRRQLDADYDESHMSNRFYLDIENRFFSCFMNPKCKATSHFLFDCDSKAEYEETKKELHRCSHLIPTLEYETRNGWHIITPPFNPKGYLFPVEIKKDDLISIA</sequence>
<organism evidence="1">
    <name type="scientific">uncultured Caudovirales phage</name>
    <dbReference type="NCBI Taxonomy" id="2100421"/>
    <lineage>
        <taxon>Viruses</taxon>
        <taxon>Duplodnaviria</taxon>
        <taxon>Heunggongvirae</taxon>
        <taxon>Uroviricota</taxon>
        <taxon>Caudoviricetes</taxon>
        <taxon>Peduoviridae</taxon>
        <taxon>Maltschvirus</taxon>
        <taxon>Maltschvirus maltsch</taxon>
    </lineage>
</organism>
<accession>A0A6J5NZM3</accession>
<name>A0A6J5NZM3_9CAUD</name>
<evidence type="ECO:0000313" key="1">
    <source>
        <dbReference type="EMBL" id="CAB4164282.1"/>
    </source>
</evidence>
<dbReference type="EMBL" id="LR796759">
    <property type="protein sequence ID" value="CAB4164282.1"/>
    <property type="molecule type" value="Genomic_DNA"/>
</dbReference>
<reference evidence="1" key="1">
    <citation type="submission" date="2020-04" db="EMBL/GenBank/DDBJ databases">
        <authorList>
            <person name="Chiriac C."/>
            <person name="Salcher M."/>
            <person name="Ghai R."/>
            <person name="Kavagutti S V."/>
        </authorList>
    </citation>
    <scope>NUCLEOTIDE SEQUENCE</scope>
</reference>
<proteinExistence type="predicted"/>
<protein>
    <submittedName>
        <fullName evidence="1">Uncharacterized protein</fullName>
    </submittedName>
</protein>
<gene>
    <name evidence="1" type="ORF">UFOVP816_14</name>
</gene>